<organism evidence="4 5">
    <name type="scientific">Thalassospira xiamenensis</name>
    <dbReference type="NCBI Taxonomy" id="220697"/>
    <lineage>
        <taxon>Bacteria</taxon>
        <taxon>Pseudomonadati</taxon>
        <taxon>Pseudomonadota</taxon>
        <taxon>Alphaproteobacteria</taxon>
        <taxon>Rhodospirillales</taxon>
        <taxon>Thalassospiraceae</taxon>
        <taxon>Thalassospira</taxon>
    </lineage>
</organism>
<evidence type="ECO:0000256" key="1">
    <source>
        <dbReference type="PROSITE-ProRule" id="PRU00169"/>
    </source>
</evidence>
<dbReference type="AlphaFoldDB" id="A0A285TAK6"/>
<dbReference type="Gene3D" id="3.20.20.450">
    <property type="entry name" value="EAL domain"/>
    <property type="match status" value="1"/>
</dbReference>
<dbReference type="InterPro" id="IPR001633">
    <property type="entry name" value="EAL_dom"/>
</dbReference>
<protein>
    <submittedName>
        <fullName evidence="4">EAL domain, c-di-GMP-specific phosphodiesterase class I (Or its enzymatically inactive variant)</fullName>
    </submittedName>
</protein>
<evidence type="ECO:0000313" key="5">
    <source>
        <dbReference type="Proteomes" id="UP000219068"/>
    </source>
</evidence>
<feature type="modified residue" description="4-aspartylphosphate" evidence="1">
    <location>
        <position position="60"/>
    </location>
</feature>
<dbReference type="InterPro" id="IPR011006">
    <property type="entry name" value="CheY-like_superfamily"/>
</dbReference>
<sequence>MRVATIDLPTVMMVDDDENLLASVCRSLSGSFNLVKYINGEAALEWLSKNRSGVQVIVADLVMPTIDGINFLKRACHCAPDVPRILLTGNVSAVPLREAKEHAKVSQILTKPISSMALKEVLARTIGDRCKEGHVENVMPDIVNAAIDRSDFTTVIQPRVRTSDFMRTGGEVLCRMPDLQKRFDIVQIFEGCRNQPVMNRLTMHIMETMIDLAPLYREALGPSARISMNVDPCLVSNNRFVCSMSDFIDEMQESGVEIELEINERQLNVMGENFAKNAKFLARRGTRLFIDGFGADKGAFELLRNEYFAGVKLDRGLIGRMMGNRSDDAFVSWIVQICRQIGYSVIAVGVENEATALCLREYGVEELQGYLFGMPQPLEELVPGKIAM</sequence>
<dbReference type="CDD" id="cd01948">
    <property type="entry name" value="EAL"/>
    <property type="match status" value="1"/>
</dbReference>
<dbReference type="InterPro" id="IPR001789">
    <property type="entry name" value="Sig_transdc_resp-reg_receiver"/>
</dbReference>
<dbReference type="GO" id="GO:0071111">
    <property type="term" value="F:cyclic-guanylate-specific phosphodiesterase activity"/>
    <property type="evidence" value="ECO:0007669"/>
    <property type="project" value="InterPro"/>
</dbReference>
<dbReference type="RefSeq" id="WP_097051769.1">
    <property type="nucleotide sequence ID" value="NZ_OBMM01000002.1"/>
</dbReference>
<dbReference type="Gene3D" id="3.40.50.2300">
    <property type="match status" value="1"/>
</dbReference>
<feature type="domain" description="EAL" evidence="3">
    <location>
        <begin position="136"/>
        <end position="388"/>
    </location>
</feature>
<dbReference type="PROSITE" id="PS50883">
    <property type="entry name" value="EAL"/>
    <property type="match status" value="1"/>
</dbReference>
<evidence type="ECO:0000259" key="2">
    <source>
        <dbReference type="PROSITE" id="PS50110"/>
    </source>
</evidence>
<dbReference type="SUPFAM" id="SSF141868">
    <property type="entry name" value="EAL domain-like"/>
    <property type="match status" value="1"/>
</dbReference>
<dbReference type="EMBL" id="OBMM01000002">
    <property type="protein sequence ID" value="SOC16608.1"/>
    <property type="molecule type" value="Genomic_DNA"/>
</dbReference>
<dbReference type="PANTHER" id="PTHR33121">
    <property type="entry name" value="CYCLIC DI-GMP PHOSPHODIESTERASE PDEF"/>
    <property type="match status" value="1"/>
</dbReference>
<proteinExistence type="predicted"/>
<keyword evidence="1" id="KW-0597">Phosphoprotein</keyword>
<name>A0A285TAK6_9PROT</name>
<evidence type="ECO:0000313" key="4">
    <source>
        <dbReference type="EMBL" id="SOC16608.1"/>
    </source>
</evidence>
<dbReference type="Pfam" id="PF00072">
    <property type="entry name" value="Response_reg"/>
    <property type="match status" value="1"/>
</dbReference>
<dbReference type="SMART" id="SM00448">
    <property type="entry name" value="REC"/>
    <property type="match status" value="1"/>
</dbReference>
<feature type="domain" description="Response regulatory" evidence="2">
    <location>
        <begin position="10"/>
        <end position="126"/>
    </location>
</feature>
<accession>A0A285TAK6</accession>
<dbReference type="PROSITE" id="PS50110">
    <property type="entry name" value="RESPONSE_REGULATORY"/>
    <property type="match status" value="1"/>
</dbReference>
<dbReference type="SMART" id="SM00052">
    <property type="entry name" value="EAL"/>
    <property type="match status" value="1"/>
</dbReference>
<dbReference type="SUPFAM" id="SSF52172">
    <property type="entry name" value="CheY-like"/>
    <property type="match status" value="1"/>
</dbReference>
<dbReference type="InterPro" id="IPR050706">
    <property type="entry name" value="Cyclic-di-GMP_PDE-like"/>
</dbReference>
<dbReference type="InterPro" id="IPR035919">
    <property type="entry name" value="EAL_sf"/>
</dbReference>
<dbReference type="PANTHER" id="PTHR33121:SF78">
    <property type="entry name" value="CYCLIC DI-GMP PHOSPHODIESTERASE PDEH"/>
    <property type="match status" value="1"/>
</dbReference>
<dbReference type="Proteomes" id="UP000219068">
    <property type="component" value="Unassembled WGS sequence"/>
</dbReference>
<dbReference type="Pfam" id="PF00563">
    <property type="entry name" value="EAL"/>
    <property type="match status" value="1"/>
</dbReference>
<reference evidence="4 5" key="1">
    <citation type="submission" date="2017-08" db="EMBL/GenBank/DDBJ databases">
        <authorList>
            <person name="de Groot N.N."/>
        </authorList>
    </citation>
    <scope>NUCLEOTIDE SEQUENCE [LARGE SCALE GENOMIC DNA]</scope>
    <source>
        <strain evidence="4 5">USBA 78</strain>
    </source>
</reference>
<evidence type="ECO:0000259" key="3">
    <source>
        <dbReference type="PROSITE" id="PS50883"/>
    </source>
</evidence>
<dbReference type="GO" id="GO:0000160">
    <property type="term" value="P:phosphorelay signal transduction system"/>
    <property type="evidence" value="ECO:0007669"/>
    <property type="project" value="InterPro"/>
</dbReference>
<gene>
    <name evidence="4" type="ORF">SAMN05428964_102352</name>
</gene>